<name>A0AAD2G869_9STRA</name>
<gene>
    <name evidence="3" type="ORF">CYCCA115_LOCUS21297</name>
</gene>
<evidence type="ECO:0000256" key="1">
    <source>
        <dbReference type="SAM" id="Phobius"/>
    </source>
</evidence>
<evidence type="ECO:0000313" key="4">
    <source>
        <dbReference type="Proteomes" id="UP001295423"/>
    </source>
</evidence>
<keyword evidence="1" id="KW-0812">Transmembrane</keyword>
<sequence length="243" mass="25390">MIKSLHSFIIAVIIISVVQNGSLLVKAQTPLPSCASVGVTSQFTCSTQCTEKGDALLLFRGANGSNECSCSTGGKYCDDDPSCADLLIFPGSAQQGCRSVCASGTTVQAEDSVRYATATSATPDQAYFVVSCRCSGVEQCSDSILFSDRVDLPECADVSITSQETCQAKCESYGSSLFLGFEYESKNGGEVSICSCTGANGNTAQYCEDLDRRAVVNVSGASSLFIMMAGVATSLLVVMAMMI</sequence>
<organism evidence="3 4">
    <name type="scientific">Cylindrotheca closterium</name>
    <dbReference type="NCBI Taxonomy" id="2856"/>
    <lineage>
        <taxon>Eukaryota</taxon>
        <taxon>Sar</taxon>
        <taxon>Stramenopiles</taxon>
        <taxon>Ochrophyta</taxon>
        <taxon>Bacillariophyta</taxon>
        <taxon>Bacillariophyceae</taxon>
        <taxon>Bacillariophycidae</taxon>
        <taxon>Bacillariales</taxon>
        <taxon>Bacillariaceae</taxon>
        <taxon>Cylindrotheca</taxon>
    </lineage>
</organism>
<feature type="signal peptide" evidence="2">
    <location>
        <begin position="1"/>
        <end position="20"/>
    </location>
</feature>
<dbReference type="AlphaFoldDB" id="A0AAD2G869"/>
<feature type="transmembrane region" description="Helical" evidence="1">
    <location>
        <begin position="221"/>
        <end position="242"/>
    </location>
</feature>
<evidence type="ECO:0000313" key="3">
    <source>
        <dbReference type="EMBL" id="CAJ1965704.1"/>
    </source>
</evidence>
<accession>A0AAD2G869</accession>
<protein>
    <recommendedName>
        <fullName evidence="5">EGF-like domain-containing protein</fullName>
    </recommendedName>
</protein>
<dbReference type="EMBL" id="CAKOGP040002214">
    <property type="protein sequence ID" value="CAJ1965704.1"/>
    <property type="molecule type" value="Genomic_DNA"/>
</dbReference>
<keyword evidence="4" id="KW-1185">Reference proteome</keyword>
<keyword evidence="2" id="KW-0732">Signal</keyword>
<dbReference type="Proteomes" id="UP001295423">
    <property type="component" value="Unassembled WGS sequence"/>
</dbReference>
<comment type="caution">
    <text evidence="3">The sequence shown here is derived from an EMBL/GenBank/DDBJ whole genome shotgun (WGS) entry which is preliminary data.</text>
</comment>
<proteinExistence type="predicted"/>
<evidence type="ECO:0000256" key="2">
    <source>
        <dbReference type="SAM" id="SignalP"/>
    </source>
</evidence>
<feature type="chain" id="PRO_5042142691" description="EGF-like domain-containing protein" evidence="2">
    <location>
        <begin position="21"/>
        <end position="243"/>
    </location>
</feature>
<evidence type="ECO:0008006" key="5">
    <source>
        <dbReference type="Google" id="ProtNLM"/>
    </source>
</evidence>
<keyword evidence="1" id="KW-0472">Membrane</keyword>
<reference evidence="3" key="1">
    <citation type="submission" date="2023-08" db="EMBL/GenBank/DDBJ databases">
        <authorList>
            <person name="Audoor S."/>
            <person name="Bilcke G."/>
        </authorList>
    </citation>
    <scope>NUCLEOTIDE SEQUENCE</scope>
</reference>
<keyword evidence="1" id="KW-1133">Transmembrane helix</keyword>